<dbReference type="Pfam" id="PF07336">
    <property type="entry name" value="ABATE"/>
    <property type="match status" value="1"/>
</dbReference>
<feature type="domain" description="Zinc finger CGNR" evidence="2">
    <location>
        <begin position="152"/>
        <end position="195"/>
    </location>
</feature>
<protein>
    <submittedName>
        <fullName evidence="3">Putative RNA-binding Zn ribbon-like protein</fullName>
    </submittedName>
</protein>
<proteinExistence type="predicted"/>
<evidence type="ECO:0000313" key="3">
    <source>
        <dbReference type="EMBL" id="NYF38228.1"/>
    </source>
</evidence>
<organism evidence="3 4">
    <name type="scientific">Streptosporangium sandarakinum</name>
    <dbReference type="NCBI Taxonomy" id="1260955"/>
    <lineage>
        <taxon>Bacteria</taxon>
        <taxon>Bacillati</taxon>
        <taxon>Actinomycetota</taxon>
        <taxon>Actinomycetes</taxon>
        <taxon>Streptosporangiales</taxon>
        <taxon>Streptosporangiaceae</taxon>
        <taxon>Streptosporangium</taxon>
    </lineage>
</organism>
<comment type="caution">
    <text evidence="3">The sequence shown here is derived from an EMBL/GenBank/DDBJ whole genome shotgun (WGS) entry which is preliminary data.</text>
</comment>
<dbReference type="EMBL" id="JACCCO010000001">
    <property type="protein sequence ID" value="NYF38228.1"/>
    <property type="molecule type" value="Genomic_DNA"/>
</dbReference>
<dbReference type="InterPro" id="IPR021005">
    <property type="entry name" value="Znf_CGNR"/>
</dbReference>
<dbReference type="InterPro" id="IPR023286">
    <property type="entry name" value="ABATE_dom_sf"/>
</dbReference>
<dbReference type="Pfam" id="PF11706">
    <property type="entry name" value="zf-CGNR"/>
    <property type="match status" value="1"/>
</dbReference>
<evidence type="ECO:0000259" key="2">
    <source>
        <dbReference type="Pfam" id="PF11706"/>
    </source>
</evidence>
<gene>
    <name evidence="3" type="ORF">HDA43_000387</name>
</gene>
<dbReference type="Proteomes" id="UP000576393">
    <property type="component" value="Unassembled WGS sequence"/>
</dbReference>
<evidence type="ECO:0000313" key="4">
    <source>
        <dbReference type="Proteomes" id="UP000576393"/>
    </source>
</evidence>
<dbReference type="RefSeq" id="WP_218911562.1">
    <property type="nucleotide sequence ID" value="NZ_JACCCO010000001.1"/>
</dbReference>
<reference evidence="3 4" key="1">
    <citation type="submission" date="2020-07" db="EMBL/GenBank/DDBJ databases">
        <title>Sequencing the genomes of 1000 actinobacteria strains.</title>
        <authorList>
            <person name="Klenk H.-P."/>
        </authorList>
    </citation>
    <scope>NUCLEOTIDE SEQUENCE [LARGE SCALE GENOMIC DNA]</scope>
    <source>
        <strain evidence="3 4">DSM 45763</strain>
    </source>
</reference>
<dbReference type="PANTHER" id="PTHR35525">
    <property type="entry name" value="BLL6575 PROTEIN"/>
    <property type="match status" value="1"/>
</dbReference>
<accession>A0A852URI2</accession>
<feature type="region of interest" description="Disordered" evidence="1">
    <location>
        <begin position="182"/>
        <end position="207"/>
    </location>
</feature>
<dbReference type="SUPFAM" id="SSF160904">
    <property type="entry name" value="Jann2411-like"/>
    <property type="match status" value="1"/>
</dbReference>
<dbReference type="Gene3D" id="1.10.3300.10">
    <property type="entry name" value="Jann2411-like domain"/>
    <property type="match status" value="1"/>
</dbReference>
<dbReference type="AlphaFoldDB" id="A0A852URI2"/>
<dbReference type="InterPro" id="IPR010852">
    <property type="entry name" value="ABATE"/>
</dbReference>
<sequence length="207" mass="22263">MKPDATPTDDPPAGELAFNFRSGRLSLAFVATVGERWRRNVERLRDPADLARWYREVGLLDEAVTVTPAGLGTARTVREAVYRCAKALIAGRPAAEADEALINAAAAAAPLVPVLRGGAGFLIAPAVDAESAVLSTVARDAIDLFTGVLADRVRECDSPECALLFVDTSRPGRRRWCSSDACGSKDRSAAYRRRRQARTTRVAGPDR</sequence>
<evidence type="ECO:0000256" key="1">
    <source>
        <dbReference type="SAM" id="MobiDB-lite"/>
    </source>
</evidence>
<name>A0A852URI2_9ACTN</name>
<dbReference type="PANTHER" id="PTHR35525:SF3">
    <property type="entry name" value="BLL6575 PROTEIN"/>
    <property type="match status" value="1"/>
</dbReference>
<keyword evidence="4" id="KW-1185">Reference proteome</keyword>